<reference evidence="1" key="1">
    <citation type="journal article" date="2012" name="Nature">
        <title>The oyster genome reveals stress adaptation and complexity of shell formation.</title>
        <authorList>
            <person name="Zhang G."/>
            <person name="Fang X."/>
            <person name="Guo X."/>
            <person name="Li L."/>
            <person name="Luo R."/>
            <person name="Xu F."/>
            <person name="Yang P."/>
            <person name="Zhang L."/>
            <person name="Wang X."/>
            <person name="Qi H."/>
            <person name="Xiong Z."/>
            <person name="Que H."/>
            <person name="Xie Y."/>
            <person name="Holland P.W."/>
            <person name="Paps J."/>
            <person name="Zhu Y."/>
            <person name="Wu F."/>
            <person name="Chen Y."/>
            <person name="Wang J."/>
            <person name="Peng C."/>
            <person name="Meng J."/>
            <person name="Yang L."/>
            <person name="Liu J."/>
            <person name="Wen B."/>
            <person name="Zhang N."/>
            <person name="Huang Z."/>
            <person name="Zhu Q."/>
            <person name="Feng Y."/>
            <person name="Mount A."/>
            <person name="Hedgecock D."/>
            <person name="Xu Z."/>
            <person name="Liu Y."/>
            <person name="Domazet-Loso T."/>
            <person name="Du Y."/>
            <person name="Sun X."/>
            <person name="Zhang S."/>
            <person name="Liu B."/>
            <person name="Cheng P."/>
            <person name="Jiang X."/>
            <person name="Li J."/>
            <person name="Fan D."/>
            <person name="Wang W."/>
            <person name="Fu W."/>
            <person name="Wang T."/>
            <person name="Wang B."/>
            <person name="Zhang J."/>
            <person name="Peng Z."/>
            <person name="Li Y."/>
            <person name="Li N."/>
            <person name="Wang J."/>
            <person name="Chen M."/>
            <person name="He Y."/>
            <person name="Tan F."/>
            <person name="Song X."/>
            <person name="Zheng Q."/>
            <person name="Huang R."/>
            <person name="Yang H."/>
            <person name="Du X."/>
            <person name="Chen L."/>
            <person name="Yang M."/>
            <person name="Gaffney P.M."/>
            <person name="Wang S."/>
            <person name="Luo L."/>
            <person name="She Z."/>
            <person name="Ming Y."/>
            <person name="Huang W."/>
            <person name="Zhang S."/>
            <person name="Huang B."/>
            <person name="Zhang Y."/>
            <person name="Qu T."/>
            <person name="Ni P."/>
            <person name="Miao G."/>
            <person name="Wang J."/>
            <person name="Wang Q."/>
            <person name="Steinberg C.E."/>
            <person name="Wang H."/>
            <person name="Li N."/>
            <person name="Qian L."/>
            <person name="Zhang G."/>
            <person name="Li Y."/>
            <person name="Yang H."/>
            <person name="Liu X."/>
            <person name="Wang J."/>
            <person name="Yin Y."/>
            <person name="Wang J."/>
        </authorList>
    </citation>
    <scope>NUCLEOTIDE SEQUENCE [LARGE SCALE GENOMIC DNA]</scope>
    <source>
        <strain evidence="1">05x7-T-G4-1.051#20</strain>
    </source>
</reference>
<name>K1RM08_MAGGI</name>
<keyword evidence="3" id="KW-1185">Reference proteome</keyword>
<evidence type="ECO:0000313" key="3">
    <source>
        <dbReference type="Proteomes" id="UP000005408"/>
    </source>
</evidence>
<evidence type="ECO:0000313" key="1">
    <source>
        <dbReference type="EMBL" id="EKC35426.1"/>
    </source>
</evidence>
<dbReference type="Proteomes" id="UP000005408">
    <property type="component" value="Unassembled WGS sequence"/>
</dbReference>
<dbReference type="HOGENOM" id="CLU_2099226_0_0_1"/>
<proteinExistence type="predicted"/>
<sequence length="116" mass="12940">MSRCRINTVSYLNPKKLNSHSQVEIGIVIPGLHRPGIAAGLSGEESPRTALQNFKGKSRHSMPIQCATRARLCKKPDFGNFTKLHGLLFGEKNFGDARFSNKRQSNPDSCQVFLRQ</sequence>
<accession>K1RM08</accession>
<organism evidence="1">
    <name type="scientific">Magallana gigas</name>
    <name type="common">Pacific oyster</name>
    <name type="synonym">Crassostrea gigas</name>
    <dbReference type="NCBI Taxonomy" id="29159"/>
    <lineage>
        <taxon>Eukaryota</taxon>
        <taxon>Metazoa</taxon>
        <taxon>Spiralia</taxon>
        <taxon>Lophotrochozoa</taxon>
        <taxon>Mollusca</taxon>
        <taxon>Bivalvia</taxon>
        <taxon>Autobranchia</taxon>
        <taxon>Pteriomorphia</taxon>
        <taxon>Ostreida</taxon>
        <taxon>Ostreoidea</taxon>
        <taxon>Ostreidae</taxon>
        <taxon>Magallana</taxon>
    </lineage>
</organism>
<gene>
    <name evidence="1" type="ORF">CGI_10022556</name>
</gene>
<dbReference type="EnsemblMetazoa" id="G27687.1">
    <property type="protein sequence ID" value="G27687.1:cds"/>
    <property type="gene ID" value="G27687"/>
</dbReference>
<reference evidence="2" key="2">
    <citation type="submission" date="2022-08" db="UniProtKB">
        <authorList>
            <consortium name="EnsemblMetazoa"/>
        </authorList>
    </citation>
    <scope>IDENTIFICATION</scope>
    <source>
        <strain evidence="2">05x7-T-G4-1.051#20</strain>
    </source>
</reference>
<evidence type="ECO:0000313" key="2">
    <source>
        <dbReference type="EnsemblMetazoa" id="G27687.1:cds"/>
    </source>
</evidence>
<dbReference type="EMBL" id="JH817161">
    <property type="protein sequence ID" value="EKC35426.1"/>
    <property type="molecule type" value="Genomic_DNA"/>
</dbReference>
<dbReference type="AlphaFoldDB" id="K1RM08"/>
<protein>
    <submittedName>
        <fullName evidence="1 2">Uncharacterized protein</fullName>
    </submittedName>
</protein>